<reference evidence="2" key="1">
    <citation type="submission" date="2017-09" db="EMBL/GenBank/DDBJ databases">
        <title>Polyketide synthases of a Diaporthe helianthi virulent isolate.</title>
        <authorList>
            <person name="Baroncelli R."/>
        </authorList>
    </citation>
    <scope>NUCLEOTIDE SEQUENCE [LARGE SCALE GENOMIC DNA]</scope>
    <source>
        <strain evidence="2">7/96</strain>
    </source>
</reference>
<keyword evidence="3" id="KW-1185">Reference proteome</keyword>
<evidence type="ECO:0000256" key="1">
    <source>
        <dbReference type="SAM" id="SignalP"/>
    </source>
</evidence>
<evidence type="ECO:0000313" key="3">
    <source>
        <dbReference type="Proteomes" id="UP000094444"/>
    </source>
</evidence>
<protein>
    <submittedName>
        <fullName evidence="2">Uncharacterized protein</fullName>
    </submittedName>
</protein>
<gene>
    <name evidence="2" type="ORF">DHEL01_v212380</name>
</gene>
<proteinExistence type="predicted"/>
<dbReference type="OrthoDB" id="5224438at2759"/>
<dbReference type="Proteomes" id="UP000094444">
    <property type="component" value="Unassembled WGS sequence"/>
</dbReference>
<name>A0A2P5HG49_DIAHE</name>
<organism evidence="2 3">
    <name type="scientific">Diaporthe helianthi</name>
    <dbReference type="NCBI Taxonomy" id="158607"/>
    <lineage>
        <taxon>Eukaryota</taxon>
        <taxon>Fungi</taxon>
        <taxon>Dikarya</taxon>
        <taxon>Ascomycota</taxon>
        <taxon>Pezizomycotina</taxon>
        <taxon>Sordariomycetes</taxon>
        <taxon>Sordariomycetidae</taxon>
        <taxon>Diaporthales</taxon>
        <taxon>Diaporthaceae</taxon>
        <taxon>Diaporthe</taxon>
    </lineage>
</organism>
<sequence length="136" mass="14779">MHSKLYSLVATTLFLAVLAESSDCYKGGAKFSDLGGTIDISNAFNSICDRIGGKKYQLGEKVFDCENIGDYSVDVSIKVNKDSDSKGAVFELKKVDCSRYLSQITDCERGGYLNIEMVGSHKVKAAVMVDPQQGKC</sequence>
<dbReference type="EMBL" id="MAVT02002520">
    <property type="protein sequence ID" value="POS69227.1"/>
    <property type="molecule type" value="Genomic_DNA"/>
</dbReference>
<evidence type="ECO:0000313" key="2">
    <source>
        <dbReference type="EMBL" id="POS69227.1"/>
    </source>
</evidence>
<feature type="signal peptide" evidence="1">
    <location>
        <begin position="1"/>
        <end position="19"/>
    </location>
</feature>
<keyword evidence="1" id="KW-0732">Signal</keyword>
<dbReference type="InParanoid" id="A0A2P5HG49"/>
<feature type="chain" id="PRO_5015185827" evidence="1">
    <location>
        <begin position="20"/>
        <end position="136"/>
    </location>
</feature>
<comment type="caution">
    <text evidence="2">The sequence shown here is derived from an EMBL/GenBank/DDBJ whole genome shotgun (WGS) entry which is preliminary data.</text>
</comment>
<accession>A0A2P5HG49</accession>
<dbReference type="AlphaFoldDB" id="A0A2P5HG49"/>